<dbReference type="AlphaFoldDB" id="A0A6P6SLI7"/>
<evidence type="ECO:0000256" key="5">
    <source>
        <dbReference type="ARBA" id="ARBA00022723"/>
    </source>
</evidence>
<evidence type="ECO:0000256" key="2">
    <source>
        <dbReference type="ARBA" id="ARBA00004123"/>
    </source>
</evidence>
<keyword evidence="6" id="KW-0378">Hydrolase</keyword>
<keyword evidence="7" id="KW-0539">Nucleus</keyword>
<dbReference type="GO" id="GO:0016787">
    <property type="term" value="F:hydrolase activity"/>
    <property type="evidence" value="ECO:0007669"/>
    <property type="project" value="UniProtKB-KW"/>
</dbReference>
<dbReference type="RefSeq" id="XP_027066632.1">
    <property type="nucleotide sequence ID" value="XM_027210831.1"/>
</dbReference>
<dbReference type="GO" id="GO:0005634">
    <property type="term" value="C:nucleus"/>
    <property type="evidence" value="ECO:0007669"/>
    <property type="project" value="UniProtKB-SubCell"/>
</dbReference>
<dbReference type="Proteomes" id="UP001652660">
    <property type="component" value="Chromosome 6c"/>
</dbReference>
<keyword evidence="4" id="KW-0540">Nuclease</keyword>
<protein>
    <submittedName>
        <fullName evidence="11">Uncharacterized protein</fullName>
    </submittedName>
</protein>
<evidence type="ECO:0000313" key="11">
    <source>
        <dbReference type="RefSeq" id="XP_027066632.1"/>
    </source>
</evidence>
<dbReference type="InterPro" id="IPR027806">
    <property type="entry name" value="HARBI1_dom"/>
</dbReference>
<dbReference type="GO" id="GO:0046872">
    <property type="term" value="F:metal ion binding"/>
    <property type="evidence" value="ECO:0007669"/>
    <property type="project" value="UniProtKB-KW"/>
</dbReference>
<keyword evidence="5" id="KW-0479">Metal-binding</keyword>
<comment type="cofactor">
    <cofactor evidence="1">
        <name>a divalent metal cation</name>
        <dbReference type="ChEBI" id="CHEBI:60240"/>
    </cofactor>
</comment>
<feature type="domain" description="DDE Tnp4" evidence="8">
    <location>
        <begin position="184"/>
        <end position="344"/>
    </location>
</feature>
<name>A0A6P6SLI7_COFAR</name>
<dbReference type="InterPro" id="IPR058353">
    <property type="entry name" value="DUF8040"/>
</dbReference>
<evidence type="ECO:0000256" key="3">
    <source>
        <dbReference type="ARBA" id="ARBA00006958"/>
    </source>
</evidence>
<evidence type="ECO:0000256" key="7">
    <source>
        <dbReference type="ARBA" id="ARBA00023242"/>
    </source>
</evidence>
<reference evidence="11" key="2">
    <citation type="submission" date="2025-08" db="UniProtKB">
        <authorList>
            <consortium name="RefSeq"/>
        </authorList>
    </citation>
    <scope>IDENTIFICATION</scope>
    <source>
        <tissue evidence="11">Leaves</tissue>
    </source>
</reference>
<evidence type="ECO:0000256" key="1">
    <source>
        <dbReference type="ARBA" id="ARBA00001968"/>
    </source>
</evidence>
<proteinExistence type="inferred from homology"/>
<gene>
    <name evidence="11" type="primary">LOC113692419</name>
</gene>
<accession>A0A6P6SLI7</accession>
<comment type="subcellular location">
    <subcellularLocation>
        <location evidence="2">Nucleus</location>
    </subcellularLocation>
</comment>
<dbReference type="PANTHER" id="PTHR22930:SF268">
    <property type="entry name" value="NUCLEASE HARBI1"/>
    <property type="match status" value="1"/>
</dbReference>
<dbReference type="OrthoDB" id="1851308at2759"/>
<dbReference type="InterPro" id="IPR045249">
    <property type="entry name" value="HARBI1-like"/>
</dbReference>
<comment type="similarity">
    <text evidence="3">Belongs to the HARBI1 family.</text>
</comment>
<feature type="domain" description="DUF8040" evidence="9">
    <location>
        <begin position="72"/>
        <end position="148"/>
    </location>
</feature>
<dbReference type="Pfam" id="PF26138">
    <property type="entry name" value="DUF8040"/>
    <property type="match status" value="1"/>
</dbReference>
<dbReference type="PANTHER" id="PTHR22930">
    <property type="match status" value="1"/>
</dbReference>
<dbReference type="GO" id="GO:0004518">
    <property type="term" value="F:nuclease activity"/>
    <property type="evidence" value="ECO:0007669"/>
    <property type="project" value="UniProtKB-KW"/>
</dbReference>
<evidence type="ECO:0000256" key="4">
    <source>
        <dbReference type="ARBA" id="ARBA00022722"/>
    </source>
</evidence>
<organism evidence="10 11">
    <name type="scientific">Coffea arabica</name>
    <name type="common">Arabian coffee</name>
    <dbReference type="NCBI Taxonomy" id="13443"/>
    <lineage>
        <taxon>Eukaryota</taxon>
        <taxon>Viridiplantae</taxon>
        <taxon>Streptophyta</taxon>
        <taxon>Embryophyta</taxon>
        <taxon>Tracheophyta</taxon>
        <taxon>Spermatophyta</taxon>
        <taxon>Magnoliopsida</taxon>
        <taxon>eudicotyledons</taxon>
        <taxon>Gunneridae</taxon>
        <taxon>Pentapetalae</taxon>
        <taxon>asterids</taxon>
        <taxon>lamiids</taxon>
        <taxon>Gentianales</taxon>
        <taxon>Rubiaceae</taxon>
        <taxon>Ixoroideae</taxon>
        <taxon>Gardenieae complex</taxon>
        <taxon>Bertiereae - Coffeeae clade</taxon>
        <taxon>Coffeeae</taxon>
        <taxon>Coffea</taxon>
    </lineage>
</organism>
<evidence type="ECO:0000313" key="10">
    <source>
        <dbReference type="Proteomes" id="UP001652660"/>
    </source>
</evidence>
<evidence type="ECO:0000256" key="6">
    <source>
        <dbReference type="ARBA" id="ARBA00022801"/>
    </source>
</evidence>
<evidence type="ECO:0000259" key="8">
    <source>
        <dbReference type="Pfam" id="PF13359"/>
    </source>
</evidence>
<dbReference type="GeneID" id="113692419"/>
<reference evidence="10" key="1">
    <citation type="journal article" date="2025" name="Foods">
        <title>Unveiling the Microbial Signatures of Arabica Coffee Cherries: Insights into Ripeness Specific Diversity, Functional Traits, and Implications for Quality and Safety.</title>
        <authorList>
            <consortium name="RefSeq"/>
            <person name="Tenea G.N."/>
            <person name="Cifuentes V."/>
            <person name="Reyes P."/>
            <person name="Cevallos-Vallejos M."/>
        </authorList>
    </citation>
    <scope>NUCLEOTIDE SEQUENCE [LARGE SCALE GENOMIC DNA]</scope>
</reference>
<evidence type="ECO:0000259" key="9">
    <source>
        <dbReference type="Pfam" id="PF26138"/>
    </source>
</evidence>
<keyword evidence="10" id="KW-1185">Reference proteome</keyword>
<dbReference type="Pfam" id="PF13359">
    <property type="entry name" value="DDE_Tnp_4"/>
    <property type="match status" value="1"/>
</dbReference>
<sequence length="404" mass="46489">MDKEANDVPNEFHIQQRSRQLAAAEVICRVTKLIMSRRVRSRNYIDRPIGYRSIESQNVREEILMQLRTNGNVNKVIRMGPNTFTHLCELLQTNGGLRPTQRATIEEQVAKFLHILSLLATNGTVSFFYRRSAETISRHFHRVLKAVILLEEQFLRQPTGETVPPEILNSERFYPYFKDCVDAIDGTHVRVKVSNTEAARYRGRKEHPTQNVLAACSFDLKFTYVLPGWEGTASDSRIIKNALNREDKLIIPNGKFYLDDGGFMLKSGLLTPYRGVAYHLKEYSNRGPRDYRELFNLRHASLRNAIERAFGVLKKRFPIIGDNQPTYDVNTQSKIVLACCILHNFLMEIDPNLEYIDEVDAGLAHQSPIEDENIASTSTQEEDSSQGEFLRNQIDMQMWNDYVV</sequence>